<dbReference type="AlphaFoldDB" id="A0AA87XVM3"/>
<accession>A0AA87XVM3</accession>
<proteinExistence type="predicted"/>
<dbReference type="Pfam" id="PF00072">
    <property type="entry name" value="Response_reg"/>
    <property type="match status" value="1"/>
</dbReference>
<comment type="caution">
    <text evidence="4">The sequence shown here is derived from an EMBL/GenBank/DDBJ whole genome shotgun (WGS) entry which is preliminary data.</text>
</comment>
<keyword evidence="1 2" id="KW-0597">Phosphoprotein</keyword>
<sequence length="141" mass="14886">MSWYECGNGSGSMMGNDGDKGAATRRILIVDDNSDAAELLAELVRLCGYEVAVEFSGPSALRTVLGFQPHVVLLDIGMPEMDGYQVAQLLRAMPDLNGLRIIALTAWGDAEARARTAACGFNLHLTKPAPLPALLGALEAG</sequence>
<dbReference type="Proteomes" id="UP000628442">
    <property type="component" value="Unassembled WGS sequence"/>
</dbReference>
<dbReference type="InterPro" id="IPR050595">
    <property type="entry name" value="Bact_response_regulator"/>
</dbReference>
<dbReference type="CDD" id="cd17580">
    <property type="entry name" value="REC_2_DhkD-like"/>
    <property type="match status" value="1"/>
</dbReference>
<dbReference type="PANTHER" id="PTHR44591">
    <property type="entry name" value="STRESS RESPONSE REGULATOR PROTEIN 1"/>
    <property type="match status" value="1"/>
</dbReference>
<dbReference type="GO" id="GO:0000160">
    <property type="term" value="P:phosphorelay signal transduction system"/>
    <property type="evidence" value="ECO:0007669"/>
    <property type="project" value="InterPro"/>
</dbReference>
<evidence type="ECO:0000259" key="3">
    <source>
        <dbReference type="PROSITE" id="PS50110"/>
    </source>
</evidence>
<dbReference type="Gene3D" id="3.40.50.2300">
    <property type="match status" value="1"/>
</dbReference>
<protein>
    <recommendedName>
        <fullName evidence="3">Response regulatory domain-containing protein</fullName>
    </recommendedName>
</protein>
<dbReference type="PANTHER" id="PTHR44591:SF3">
    <property type="entry name" value="RESPONSE REGULATORY DOMAIN-CONTAINING PROTEIN"/>
    <property type="match status" value="1"/>
</dbReference>
<gene>
    <name evidence="4" type="ORF">GCM10007387_17530</name>
</gene>
<reference evidence="4" key="2">
    <citation type="submission" date="2022-12" db="EMBL/GenBank/DDBJ databases">
        <authorList>
            <person name="Sun Q."/>
            <person name="Kim S."/>
        </authorList>
    </citation>
    <scope>NUCLEOTIDE SEQUENCE</scope>
    <source>
        <strain evidence="4">KCTC 12343</strain>
    </source>
</reference>
<dbReference type="InterPro" id="IPR011006">
    <property type="entry name" value="CheY-like_superfamily"/>
</dbReference>
<evidence type="ECO:0000256" key="2">
    <source>
        <dbReference type="PROSITE-ProRule" id="PRU00169"/>
    </source>
</evidence>
<feature type="modified residue" description="4-aspartylphosphate" evidence="2">
    <location>
        <position position="75"/>
    </location>
</feature>
<organism evidence="4 5">
    <name type="scientific">Pseudoduganella albidiflava</name>
    <dbReference type="NCBI Taxonomy" id="321983"/>
    <lineage>
        <taxon>Bacteria</taxon>
        <taxon>Pseudomonadati</taxon>
        <taxon>Pseudomonadota</taxon>
        <taxon>Betaproteobacteria</taxon>
        <taxon>Burkholderiales</taxon>
        <taxon>Oxalobacteraceae</taxon>
        <taxon>Telluria group</taxon>
        <taxon>Pseudoduganella</taxon>
    </lineage>
</organism>
<name>A0AA87XVM3_9BURK</name>
<feature type="domain" description="Response regulatory" evidence="3">
    <location>
        <begin position="26"/>
        <end position="141"/>
    </location>
</feature>
<evidence type="ECO:0000313" key="5">
    <source>
        <dbReference type="Proteomes" id="UP000628442"/>
    </source>
</evidence>
<dbReference type="PROSITE" id="PS50110">
    <property type="entry name" value="RESPONSE_REGULATORY"/>
    <property type="match status" value="1"/>
</dbReference>
<dbReference type="InterPro" id="IPR001789">
    <property type="entry name" value="Sig_transdc_resp-reg_receiver"/>
</dbReference>
<dbReference type="SMART" id="SM00448">
    <property type="entry name" value="REC"/>
    <property type="match status" value="1"/>
</dbReference>
<evidence type="ECO:0000256" key="1">
    <source>
        <dbReference type="ARBA" id="ARBA00022553"/>
    </source>
</evidence>
<dbReference type="EMBL" id="BMWV01000003">
    <property type="protein sequence ID" value="GGY35781.1"/>
    <property type="molecule type" value="Genomic_DNA"/>
</dbReference>
<evidence type="ECO:0000313" key="4">
    <source>
        <dbReference type="EMBL" id="GGY35781.1"/>
    </source>
</evidence>
<reference evidence="4" key="1">
    <citation type="journal article" date="2014" name="Int. J. Syst. Evol. Microbiol.">
        <title>Complete genome sequence of Corynebacterium casei LMG S-19264T (=DSM 44701T), isolated from a smear-ripened cheese.</title>
        <authorList>
            <consortium name="US DOE Joint Genome Institute (JGI-PGF)"/>
            <person name="Walter F."/>
            <person name="Albersmeier A."/>
            <person name="Kalinowski J."/>
            <person name="Ruckert C."/>
        </authorList>
    </citation>
    <scope>NUCLEOTIDE SEQUENCE</scope>
    <source>
        <strain evidence="4">KCTC 12343</strain>
    </source>
</reference>
<dbReference type="SUPFAM" id="SSF52172">
    <property type="entry name" value="CheY-like"/>
    <property type="match status" value="1"/>
</dbReference>